<sequence>MFDAENDHIEKLIRDYASHDDPKVVKLTESIVSNYEKNRKTINNRFLFWWIFIWVIFIPALFLGSNIQIKSIAFMIACAFFGFGQFNANSQLKRDRDNQITQLHLARLQKQSGSSEN</sequence>
<protein>
    <submittedName>
        <fullName evidence="2">Uncharacterized protein</fullName>
    </submittedName>
</protein>
<dbReference type="EMBL" id="CP036425">
    <property type="protein sequence ID" value="QDU33950.1"/>
    <property type="molecule type" value="Genomic_DNA"/>
</dbReference>
<dbReference type="Proteomes" id="UP000317369">
    <property type="component" value="Chromosome"/>
</dbReference>
<evidence type="ECO:0000313" key="3">
    <source>
        <dbReference type="Proteomes" id="UP000317369"/>
    </source>
</evidence>
<proteinExistence type="predicted"/>
<keyword evidence="1" id="KW-0812">Transmembrane</keyword>
<reference evidence="2 3" key="1">
    <citation type="submission" date="2019-02" db="EMBL/GenBank/DDBJ databases">
        <title>Deep-cultivation of Planctomycetes and their phenomic and genomic characterization uncovers novel biology.</title>
        <authorList>
            <person name="Wiegand S."/>
            <person name="Jogler M."/>
            <person name="Boedeker C."/>
            <person name="Pinto D."/>
            <person name="Vollmers J."/>
            <person name="Rivas-Marin E."/>
            <person name="Kohn T."/>
            <person name="Peeters S.H."/>
            <person name="Heuer A."/>
            <person name="Rast P."/>
            <person name="Oberbeckmann S."/>
            <person name="Bunk B."/>
            <person name="Jeske O."/>
            <person name="Meyerdierks A."/>
            <person name="Storesund J.E."/>
            <person name="Kallscheuer N."/>
            <person name="Luecker S."/>
            <person name="Lage O.M."/>
            <person name="Pohl T."/>
            <person name="Merkel B.J."/>
            <person name="Hornburger P."/>
            <person name="Mueller R.-W."/>
            <person name="Bruemmer F."/>
            <person name="Labrenz M."/>
            <person name="Spormann A.M."/>
            <person name="Op den Camp H."/>
            <person name="Overmann J."/>
            <person name="Amann R."/>
            <person name="Jetten M.S.M."/>
            <person name="Mascher T."/>
            <person name="Medema M.H."/>
            <person name="Devos D.P."/>
            <person name="Kaster A.-K."/>
            <person name="Ovreas L."/>
            <person name="Rohde M."/>
            <person name="Galperin M.Y."/>
            <person name="Jogler C."/>
        </authorList>
    </citation>
    <scope>NUCLEOTIDE SEQUENCE [LARGE SCALE GENOMIC DNA]</scope>
    <source>
        <strain evidence="2 3">KS4</strain>
    </source>
</reference>
<name>A0A517YUR0_9BACT</name>
<dbReference type="AlphaFoldDB" id="A0A517YUR0"/>
<gene>
    <name evidence="2" type="ORF">KS4_20100</name>
</gene>
<organism evidence="2 3">
    <name type="scientific">Poriferisphaera corsica</name>
    <dbReference type="NCBI Taxonomy" id="2528020"/>
    <lineage>
        <taxon>Bacteria</taxon>
        <taxon>Pseudomonadati</taxon>
        <taxon>Planctomycetota</taxon>
        <taxon>Phycisphaerae</taxon>
        <taxon>Phycisphaerales</taxon>
        <taxon>Phycisphaeraceae</taxon>
        <taxon>Poriferisphaera</taxon>
    </lineage>
</organism>
<feature type="transmembrane region" description="Helical" evidence="1">
    <location>
        <begin position="69"/>
        <end position="88"/>
    </location>
</feature>
<keyword evidence="3" id="KW-1185">Reference proteome</keyword>
<evidence type="ECO:0000313" key="2">
    <source>
        <dbReference type="EMBL" id="QDU33950.1"/>
    </source>
</evidence>
<accession>A0A517YUR0</accession>
<evidence type="ECO:0000256" key="1">
    <source>
        <dbReference type="SAM" id="Phobius"/>
    </source>
</evidence>
<feature type="transmembrane region" description="Helical" evidence="1">
    <location>
        <begin position="46"/>
        <end position="63"/>
    </location>
</feature>
<dbReference type="KEGG" id="pcor:KS4_20100"/>
<keyword evidence="1" id="KW-0472">Membrane</keyword>
<dbReference type="RefSeq" id="WP_145077409.1">
    <property type="nucleotide sequence ID" value="NZ_CP036425.1"/>
</dbReference>
<keyword evidence="1" id="KW-1133">Transmembrane helix</keyword>